<dbReference type="Proteomes" id="UP000534306">
    <property type="component" value="Unassembled WGS sequence"/>
</dbReference>
<gene>
    <name evidence="1" type="ORF">HNR71_003174</name>
    <name evidence="2" type="ORF">HPO96_06345</name>
</gene>
<protein>
    <submittedName>
        <fullName evidence="2">Uncharacterized protein</fullName>
    </submittedName>
</protein>
<evidence type="ECO:0000313" key="4">
    <source>
        <dbReference type="Proteomes" id="UP000553957"/>
    </source>
</evidence>
<organism evidence="2 3">
    <name type="scientific">Kribbella sandramycini</name>
    <dbReference type="NCBI Taxonomy" id="60450"/>
    <lineage>
        <taxon>Bacteria</taxon>
        <taxon>Bacillati</taxon>
        <taxon>Actinomycetota</taxon>
        <taxon>Actinomycetes</taxon>
        <taxon>Propionibacteriales</taxon>
        <taxon>Kribbellaceae</taxon>
        <taxon>Kribbella</taxon>
    </lineage>
</organism>
<dbReference type="AlphaFoldDB" id="A0A7Y4NZC6"/>
<dbReference type="RefSeq" id="WP_171671775.1">
    <property type="nucleotide sequence ID" value="NZ_BAAAGT010000003.1"/>
</dbReference>
<evidence type="ECO:0000313" key="2">
    <source>
        <dbReference type="EMBL" id="NOL39859.1"/>
    </source>
</evidence>
<comment type="caution">
    <text evidence="2">The sequence shown here is derived from an EMBL/GenBank/DDBJ whole genome shotgun (WGS) entry which is preliminary data.</text>
</comment>
<sequence>MGAIGSATVTLHCYVHGSLTRDIQDWIDVSEALDDAARDGGFQVGAIVVEAPGIHEGVPDGLATIVRTELENPGAIAVAVPHLGHLQAQGDALAWRMFVERLTGRPLIVLRDAA</sequence>
<evidence type="ECO:0000313" key="1">
    <source>
        <dbReference type="EMBL" id="MBB6567537.1"/>
    </source>
</evidence>
<dbReference type="Proteomes" id="UP000553957">
    <property type="component" value="Unassembled WGS sequence"/>
</dbReference>
<reference evidence="2 3" key="1">
    <citation type="submission" date="2020-05" db="EMBL/GenBank/DDBJ databases">
        <title>Genome sequence of Kribbella sandramycini ATCC 39419.</title>
        <authorList>
            <person name="Maclea K.S."/>
            <person name="Fair J.L."/>
        </authorList>
    </citation>
    <scope>NUCLEOTIDE SEQUENCE [LARGE SCALE GENOMIC DNA]</scope>
    <source>
        <strain evidence="2 3">ATCC 39419</strain>
    </source>
</reference>
<proteinExistence type="predicted"/>
<dbReference type="EMBL" id="JACHKF010000001">
    <property type="protein sequence ID" value="MBB6567537.1"/>
    <property type="molecule type" value="Genomic_DNA"/>
</dbReference>
<reference evidence="1 4" key="2">
    <citation type="submission" date="2020-08" db="EMBL/GenBank/DDBJ databases">
        <title>Sequencing the genomes of 1000 actinobacteria strains.</title>
        <authorList>
            <person name="Klenk H.-P."/>
        </authorList>
    </citation>
    <scope>NUCLEOTIDE SEQUENCE [LARGE SCALE GENOMIC DNA]</scope>
    <source>
        <strain evidence="1 4">DSM 15626</strain>
    </source>
</reference>
<name>A0A7Y4NZC6_9ACTN</name>
<dbReference type="EMBL" id="JABJRC010000001">
    <property type="protein sequence ID" value="NOL39859.1"/>
    <property type="molecule type" value="Genomic_DNA"/>
</dbReference>
<evidence type="ECO:0000313" key="3">
    <source>
        <dbReference type="Proteomes" id="UP000534306"/>
    </source>
</evidence>
<accession>A0A7Y4NZC6</accession>
<keyword evidence="3" id="KW-1185">Reference proteome</keyword>